<dbReference type="InParanoid" id="A0A061DLR7"/>
<dbReference type="EMBL" id="CM001879">
    <property type="protein sequence ID" value="EOX93630.1"/>
    <property type="molecule type" value="Genomic_DNA"/>
</dbReference>
<accession>A0A061DLR7</accession>
<gene>
    <name evidence="1" type="ORF">TCM_002519</name>
</gene>
<keyword evidence="2" id="KW-1185">Reference proteome</keyword>
<evidence type="ECO:0000313" key="2">
    <source>
        <dbReference type="Proteomes" id="UP000026915"/>
    </source>
</evidence>
<dbReference type="Proteomes" id="UP000026915">
    <property type="component" value="Chromosome 1"/>
</dbReference>
<organism evidence="1 2">
    <name type="scientific">Theobroma cacao</name>
    <name type="common">Cacao</name>
    <name type="synonym">Cocoa</name>
    <dbReference type="NCBI Taxonomy" id="3641"/>
    <lineage>
        <taxon>Eukaryota</taxon>
        <taxon>Viridiplantae</taxon>
        <taxon>Streptophyta</taxon>
        <taxon>Embryophyta</taxon>
        <taxon>Tracheophyta</taxon>
        <taxon>Spermatophyta</taxon>
        <taxon>Magnoliopsida</taxon>
        <taxon>eudicotyledons</taxon>
        <taxon>Gunneridae</taxon>
        <taxon>Pentapetalae</taxon>
        <taxon>rosids</taxon>
        <taxon>malvids</taxon>
        <taxon>Malvales</taxon>
        <taxon>Malvaceae</taxon>
        <taxon>Byttnerioideae</taxon>
        <taxon>Theobroma</taxon>
    </lineage>
</organism>
<dbReference type="AlphaFoldDB" id="A0A061DLR7"/>
<proteinExistence type="predicted"/>
<dbReference type="HOGENOM" id="CLU_2125548_0_0_1"/>
<reference evidence="1 2" key="1">
    <citation type="journal article" date="2013" name="Genome Biol.">
        <title>The genome sequence of the most widely cultivated cacao type and its use to identify candidate genes regulating pod color.</title>
        <authorList>
            <person name="Motamayor J.C."/>
            <person name="Mockaitis K."/>
            <person name="Schmutz J."/>
            <person name="Haiminen N."/>
            <person name="Iii D.L."/>
            <person name="Cornejo O."/>
            <person name="Findley S.D."/>
            <person name="Zheng P."/>
            <person name="Utro F."/>
            <person name="Royaert S."/>
            <person name="Saski C."/>
            <person name="Jenkins J."/>
            <person name="Podicheti R."/>
            <person name="Zhao M."/>
            <person name="Scheffler B.E."/>
            <person name="Stack J.C."/>
            <person name="Feltus F.A."/>
            <person name="Mustiga G.M."/>
            <person name="Amores F."/>
            <person name="Phillips W."/>
            <person name="Marelli J.P."/>
            <person name="May G.D."/>
            <person name="Shapiro H."/>
            <person name="Ma J."/>
            <person name="Bustamante C.D."/>
            <person name="Schnell R.J."/>
            <person name="Main D."/>
            <person name="Gilbert D."/>
            <person name="Parida L."/>
            <person name="Kuhn D.N."/>
        </authorList>
    </citation>
    <scope>NUCLEOTIDE SEQUENCE [LARGE SCALE GENOMIC DNA]</scope>
    <source>
        <strain evidence="2">cv. Matina 1-6</strain>
    </source>
</reference>
<protein>
    <submittedName>
        <fullName evidence="1">Uncharacterized protein</fullName>
    </submittedName>
</protein>
<sequence>MAMSFSMGQCAVVRNWNVMDTVNCEIAHYDLNSQSSICFNYISGTCDFDFENLYDVPIIDDLLAKTSGTWNFNFEICMMCPLWIISLQKALLQPVVGEEEMVFKIDVQFCTTLA</sequence>
<dbReference type="Gramene" id="EOX93630">
    <property type="protein sequence ID" value="EOX93630"/>
    <property type="gene ID" value="TCM_002519"/>
</dbReference>
<name>A0A061DLR7_THECC</name>
<evidence type="ECO:0000313" key="1">
    <source>
        <dbReference type="EMBL" id="EOX93630.1"/>
    </source>
</evidence>